<dbReference type="AlphaFoldDB" id="A0A176S5M2"/>
<gene>
    <name evidence="1" type="ORF">THIOM_000797</name>
</gene>
<name>A0A176S5M2_9GAMM</name>
<accession>A0A176S5M2</accession>
<evidence type="ECO:0000313" key="2">
    <source>
        <dbReference type="Proteomes" id="UP000076962"/>
    </source>
</evidence>
<evidence type="ECO:0000313" key="1">
    <source>
        <dbReference type="EMBL" id="OAD23373.1"/>
    </source>
</evidence>
<dbReference type="Proteomes" id="UP000076962">
    <property type="component" value="Unassembled WGS sequence"/>
</dbReference>
<reference evidence="1 2" key="1">
    <citation type="submission" date="2016-05" db="EMBL/GenBank/DDBJ databases">
        <title>Single-cell genome of chain-forming Candidatus Thiomargarita nelsonii and comparison to other large sulfur-oxidizing bacteria.</title>
        <authorList>
            <person name="Winkel M."/>
            <person name="Salman V."/>
            <person name="Woyke T."/>
            <person name="Schulz-Vogt H."/>
            <person name="Richter M."/>
            <person name="Flood B."/>
            <person name="Bailey J."/>
            <person name="Amann R."/>
            <person name="Mussmann M."/>
        </authorList>
    </citation>
    <scope>NUCLEOTIDE SEQUENCE [LARGE SCALE GENOMIC DNA]</scope>
    <source>
        <strain evidence="1 2">THI036</strain>
    </source>
</reference>
<proteinExistence type="predicted"/>
<dbReference type="EMBL" id="LUTY01000400">
    <property type="protein sequence ID" value="OAD23373.1"/>
    <property type="molecule type" value="Genomic_DNA"/>
</dbReference>
<comment type="caution">
    <text evidence="1">The sequence shown here is derived from an EMBL/GenBank/DDBJ whole genome shotgun (WGS) entry which is preliminary data.</text>
</comment>
<protein>
    <submittedName>
        <fullName evidence="1">Uncharacterized protein</fullName>
    </submittedName>
</protein>
<keyword evidence="2" id="KW-1185">Reference proteome</keyword>
<sequence>MLNLKKYLDGLKGKVQKSIYIRRDYKSNWAKRCQTLFDQTEEQKQTTSLAVK</sequence>
<organism evidence="1 2">
    <name type="scientific">Candidatus Thiomargarita nelsonii</name>
    <dbReference type="NCBI Taxonomy" id="1003181"/>
    <lineage>
        <taxon>Bacteria</taxon>
        <taxon>Pseudomonadati</taxon>
        <taxon>Pseudomonadota</taxon>
        <taxon>Gammaproteobacteria</taxon>
        <taxon>Thiotrichales</taxon>
        <taxon>Thiotrichaceae</taxon>
        <taxon>Thiomargarita</taxon>
    </lineage>
</organism>